<evidence type="ECO:0000313" key="1">
    <source>
        <dbReference type="EMBL" id="KAH6941506.1"/>
    </source>
</evidence>
<sequence length="1186" mass="130506">MEDKERGTPSSVSGVLTVGSPTACEGVTAVAATNGQLTDHTGPQEPSDDASKRPAPPGALAPGSDQERNGTDTEGRHVGHEYDEHKSSEQEKSHESSHLQPSENDSGSHDKKLSIAEPHVSTEMPEPSANTVQPTADLQHDLSAHDLVAPLLPMFHDTCVTRKADVPIPSSTAQLEPTHRQDDIAKHHVQSTTTLPNADELEHREHTKMSHSGQQEPLPETVCKIMVPRFAGESKYYDDESDETDWLHLKPMTTSSLALRQDRLGEVTVDSPTLAPSRISAASPITAFQDTQGSGGVWQNAPFSELREQHQQPSGRQLDHSDTPSACPRAKSSDIERWPRSHMSPSFSRFPPVPAGHGGGAFWNEKAKGRNISRQTNGSSRSSPHGSTRSWREDSSGLSATTRDHSGKAASKTSATAKSAPSLSTRSEYPERTANSGSSSEKWAPSRPPSRLHDSAKRRPLHPKQVYRLQPPWMKKVQRSYAGSPSVPTSVTTSSACTAGSPTRETDRQKGVQPEGTTPSSKLPTSPQIASSTTQAFVKNPLTVAILCAAILLAAVVTILLLFGILLGQYGGRRHNAVTVCRTEPCREYSRRLAASVTTRLTPCESFTHFVCDGWQRRNQLSVREEAFLSEQRRLSLLLRSVPVPNKAQTQLEAAAALFRSCEAIRRGEADELPKVTAALHEAGIHWPRITNDADVVDVLRTWLHASLKLHWCAVLQVFVHQTPDGTSVALRPLRQFERIVERHQRREFLRAAEPSRKDEPQVVLSFADHKQIDKAFMKSLSDALEIRTHSAKFDASELFGMVPKLTEKGWLAELERYGAVSRNIVYVSDRPNYVRTFFTLWKARGSMEMYLFLSWCVVQTSALYANRRLLVNFYDHDSVTETYHSAFCLSKAYLLCGSEIFRNYFNDMSSVQAGSVAHQVVVRTREELLRRLSQRPEMDANTSVVKRRHFPDVVLDFFDPRFAVGGQEVLEASYHLGDSLVDNWRSIPFNRLDVQGRWAAAEEIEFAEWTMLLANGDLAVLPYALSFPSFEESATLFMNQGGLGNHVASALSQVVYNSHADSRGADESPVPSLKCESVNGSNSDGGITATQLERLTPRVLALQVSLEAYRAGSAPGGDRRLEGFEDYSSVAMFFIASCYALCRGSTKSSVGDEFDTLFSSVDGFAEAFGCTPGSPMNPVDKCTLA</sequence>
<gene>
    <name evidence="1" type="ORF">HPB50_019163</name>
</gene>
<reference evidence="1" key="1">
    <citation type="submission" date="2020-05" db="EMBL/GenBank/DDBJ databases">
        <title>Large-scale comparative analyses of tick genomes elucidate their genetic diversity and vector capacities.</title>
        <authorList>
            <person name="Jia N."/>
            <person name="Wang J."/>
            <person name="Shi W."/>
            <person name="Du L."/>
            <person name="Sun Y."/>
            <person name="Zhan W."/>
            <person name="Jiang J."/>
            <person name="Wang Q."/>
            <person name="Zhang B."/>
            <person name="Ji P."/>
            <person name="Sakyi L.B."/>
            <person name="Cui X."/>
            <person name="Yuan T."/>
            <person name="Jiang B."/>
            <person name="Yang W."/>
            <person name="Lam T.T.-Y."/>
            <person name="Chang Q."/>
            <person name="Ding S."/>
            <person name="Wang X."/>
            <person name="Zhu J."/>
            <person name="Ruan X."/>
            <person name="Zhao L."/>
            <person name="Wei J."/>
            <person name="Que T."/>
            <person name="Du C."/>
            <person name="Cheng J."/>
            <person name="Dai P."/>
            <person name="Han X."/>
            <person name="Huang E."/>
            <person name="Gao Y."/>
            <person name="Liu J."/>
            <person name="Shao H."/>
            <person name="Ye R."/>
            <person name="Li L."/>
            <person name="Wei W."/>
            <person name="Wang X."/>
            <person name="Wang C."/>
            <person name="Yang T."/>
            <person name="Huo Q."/>
            <person name="Li W."/>
            <person name="Guo W."/>
            <person name="Chen H."/>
            <person name="Zhou L."/>
            <person name="Ni X."/>
            <person name="Tian J."/>
            <person name="Zhou Y."/>
            <person name="Sheng Y."/>
            <person name="Liu T."/>
            <person name="Pan Y."/>
            <person name="Xia L."/>
            <person name="Li J."/>
            <person name="Zhao F."/>
            <person name="Cao W."/>
        </authorList>
    </citation>
    <scope>NUCLEOTIDE SEQUENCE</scope>
    <source>
        <strain evidence="1">Hyas-2018</strain>
    </source>
</reference>
<organism evidence="1 2">
    <name type="scientific">Hyalomma asiaticum</name>
    <name type="common">Tick</name>
    <dbReference type="NCBI Taxonomy" id="266040"/>
    <lineage>
        <taxon>Eukaryota</taxon>
        <taxon>Metazoa</taxon>
        <taxon>Ecdysozoa</taxon>
        <taxon>Arthropoda</taxon>
        <taxon>Chelicerata</taxon>
        <taxon>Arachnida</taxon>
        <taxon>Acari</taxon>
        <taxon>Parasitiformes</taxon>
        <taxon>Ixodida</taxon>
        <taxon>Ixodoidea</taxon>
        <taxon>Ixodidae</taxon>
        <taxon>Hyalomminae</taxon>
        <taxon>Hyalomma</taxon>
    </lineage>
</organism>
<protein>
    <submittedName>
        <fullName evidence="1">Uncharacterized protein</fullName>
    </submittedName>
</protein>
<accession>A0ACB7T2S1</accession>
<dbReference type="EMBL" id="CM023491">
    <property type="protein sequence ID" value="KAH6941506.1"/>
    <property type="molecule type" value="Genomic_DNA"/>
</dbReference>
<proteinExistence type="predicted"/>
<comment type="caution">
    <text evidence="1">The sequence shown here is derived from an EMBL/GenBank/DDBJ whole genome shotgun (WGS) entry which is preliminary data.</text>
</comment>
<keyword evidence="2" id="KW-1185">Reference proteome</keyword>
<evidence type="ECO:0000313" key="2">
    <source>
        <dbReference type="Proteomes" id="UP000821845"/>
    </source>
</evidence>
<name>A0ACB7T2S1_HYAAI</name>
<dbReference type="Proteomes" id="UP000821845">
    <property type="component" value="Chromosome 11"/>
</dbReference>